<dbReference type="InterPro" id="IPR018087">
    <property type="entry name" value="Glyco_hydro_5_CS"/>
</dbReference>
<dbReference type="EMBL" id="LT629772">
    <property type="protein sequence ID" value="SDT22381.1"/>
    <property type="molecule type" value="Genomic_DNA"/>
</dbReference>
<name>A0A1H1YLW1_9ACTN</name>
<evidence type="ECO:0000256" key="1">
    <source>
        <dbReference type="ARBA" id="ARBA00022801"/>
    </source>
</evidence>
<dbReference type="SUPFAM" id="SSF51445">
    <property type="entry name" value="(Trans)glycosidases"/>
    <property type="match status" value="1"/>
</dbReference>
<dbReference type="PROSITE" id="PS00659">
    <property type="entry name" value="GLYCOSYL_HYDROL_F5"/>
    <property type="match status" value="1"/>
</dbReference>
<dbReference type="OrthoDB" id="154460at2"/>
<keyword evidence="2" id="KW-0326">Glycosidase</keyword>
<dbReference type="GO" id="GO:0005975">
    <property type="term" value="P:carbohydrate metabolic process"/>
    <property type="evidence" value="ECO:0007669"/>
    <property type="project" value="InterPro"/>
</dbReference>
<protein>
    <recommendedName>
        <fullName evidence="5">Cellulase (Glycosyl hydrolase family 5)</fullName>
    </recommendedName>
</protein>
<dbReference type="RefSeq" id="WP_091527869.1">
    <property type="nucleotide sequence ID" value="NZ_LT629772.1"/>
</dbReference>
<accession>A0A1H1YLW1</accession>
<evidence type="ECO:0000256" key="2">
    <source>
        <dbReference type="ARBA" id="ARBA00023295"/>
    </source>
</evidence>
<dbReference type="AlphaFoldDB" id="A0A1H1YLW1"/>
<organism evidence="3 4">
    <name type="scientific">Microlunatus soli</name>
    <dbReference type="NCBI Taxonomy" id="630515"/>
    <lineage>
        <taxon>Bacteria</taxon>
        <taxon>Bacillati</taxon>
        <taxon>Actinomycetota</taxon>
        <taxon>Actinomycetes</taxon>
        <taxon>Propionibacteriales</taxon>
        <taxon>Propionibacteriaceae</taxon>
        <taxon>Microlunatus</taxon>
    </lineage>
</organism>
<dbReference type="Gene3D" id="3.20.20.80">
    <property type="entry name" value="Glycosidases"/>
    <property type="match status" value="1"/>
</dbReference>
<dbReference type="STRING" id="630515.SAMN04489812_4657"/>
<keyword evidence="4" id="KW-1185">Reference proteome</keyword>
<dbReference type="Proteomes" id="UP000199103">
    <property type="component" value="Chromosome I"/>
</dbReference>
<evidence type="ECO:0000313" key="3">
    <source>
        <dbReference type="EMBL" id="SDT22381.1"/>
    </source>
</evidence>
<proteinExistence type="predicted"/>
<evidence type="ECO:0000313" key="4">
    <source>
        <dbReference type="Proteomes" id="UP000199103"/>
    </source>
</evidence>
<reference evidence="3 4" key="1">
    <citation type="submission" date="2016-10" db="EMBL/GenBank/DDBJ databases">
        <authorList>
            <person name="de Groot N.N."/>
        </authorList>
    </citation>
    <scope>NUCLEOTIDE SEQUENCE [LARGE SCALE GENOMIC DNA]</scope>
    <source>
        <strain evidence="3 4">DSM 21800</strain>
    </source>
</reference>
<sequence>MINPPLDLWPRNPRYLRFRGLPTFLLTSAEHYGAVFNLDVDYHAYLGELTRCRFNYTRTASGTFVEHESTIEGSGWENTQAPRPLRYLAPWARTDIDGYHHGGTKFDLGEISGAYLDRLIDFVYQAALRGIIVELTLFTAQYSPGHWLMSPMHPANNINDLAMIDHQSVYHLDNGGLLHHQLAFVRTIVDALINYDNVIIELINEPYFSGVERAWIDTVLDAIEHRFNHHRRRLLVAWNYANVDGRITGMSPGIDLFTFHYANPPSVIEQNFDLAIPVVYDETGYDGVDDSQYRSHAWEFMLAGGAGFNHLDYSFAPSGDDTGTRTLPGNASGGGGRRLRDQLTILRDFLADLPFANTAPVTMTARSGTDTRTIRGLADPGKAYAFYLNGIAVDSVELMAVAGDYVVRWVDPLTGYATSSVQTITADGAVRLQVPARRREVACSILQLQPETQREVGDFDFVEAAKSTTFSS</sequence>
<keyword evidence="1" id="KW-0378">Hydrolase</keyword>
<evidence type="ECO:0008006" key="5">
    <source>
        <dbReference type="Google" id="ProtNLM"/>
    </source>
</evidence>
<gene>
    <name evidence="3" type="ORF">SAMN04489812_4657</name>
</gene>
<dbReference type="InterPro" id="IPR017853">
    <property type="entry name" value="GH"/>
</dbReference>
<dbReference type="GO" id="GO:0004553">
    <property type="term" value="F:hydrolase activity, hydrolyzing O-glycosyl compounds"/>
    <property type="evidence" value="ECO:0007669"/>
    <property type="project" value="InterPro"/>
</dbReference>